<gene>
    <name evidence="1" type="ORF">E0Y62_18680</name>
</gene>
<dbReference type="PANTHER" id="PTHR39166">
    <property type="entry name" value="BLL1166 PROTEIN"/>
    <property type="match status" value="1"/>
</dbReference>
<comment type="caution">
    <text evidence="1">The sequence shown here is derived from an EMBL/GenBank/DDBJ whole genome shotgun (WGS) entry which is preliminary data.</text>
</comment>
<keyword evidence="1" id="KW-0808">Transferase</keyword>
<evidence type="ECO:0000313" key="2">
    <source>
        <dbReference type="Proteomes" id="UP000293846"/>
    </source>
</evidence>
<protein>
    <submittedName>
        <fullName evidence="1">Nucleotidyltransferase family protein</fullName>
    </submittedName>
</protein>
<dbReference type="AlphaFoldDB" id="A0A4R1ARA5"/>
<accession>A0A4R1ARA5</accession>
<evidence type="ECO:0000313" key="1">
    <source>
        <dbReference type="EMBL" id="TCJ02592.1"/>
    </source>
</evidence>
<dbReference type="GO" id="GO:0016740">
    <property type="term" value="F:transferase activity"/>
    <property type="evidence" value="ECO:0007669"/>
    <property type="project" value="UniProtKB-KW"/>
</dbReference>
<reference evidence="1 2" key="1">
    <citation type="submission" date="2019-03" db="EMBL/GenBank/DDBJ databases">
        <authorList>
            <person name="Jensen L."/>
            <person name="Storgaard J."/>
            <person name="Sulaj E."/>
            <person name="Schramm A."/>
            <person name="Marshall I.P.G."/>
        </authorList>
    </citation>
    <scope>NUCLEOTIDE SEQUENCE [LARGE SCALE GENOMIC DNA]</scope>
    <source>
        <strain evidence="1 2">2017H2G3</strain>
    </source>
</reference>
<dbReference type="InterPro" id="IPR009267">
    <property type="entry name" value="NTP_transf_6"/>
</dbReference>
<organism evidence="1 2">
    <name type="scientific">Cytobacillus praedii</name>
    <dbReference type="NCBI Taxonomy" id="1742358"/>
    <lineage>
        <taxon>Bacteria</taxon>
        <taxon>Bacillati</taxon>
        <taxon>Bacillota</taxon>
        <taxon>Bacilli</taxon>
        <taxon>Bacillales</taxon>
        <taxon>Bacillaceae</taxon>
        <taxon>Cytobacillus</taxon>
    </lineage>
</organism>
<proteinExistence type="predicted"/>
<name>A0A4R1ARA5_9BACI</name>
<dbReference type="Pfam" id="PF06042">
    <property type="entry name" value="NTP_transf_6"/>
    <property type="match status" value="1"/>
</dbReference>
<dbReference type="EMBL" id="SJTH01000030">
    <property type="protein sequence ID" value="TCJ02592.1"/>
    <property type="molecule type" value="Genomic_DNA"/>
</dbReference>
<sequence>MRIPSFSYLLPGVHKSPINLYIVVHSNIYKNIDLRNTWVKSFIVEYDFEIYCERPRWVCVNKNEKQVVEIISTNYQLKRLCEILKESNLPFNYYIGAGCITNTIWNHLSGYPLTYGISDVDVVYFDNKDLSLRSEQKFTGYLADKIGDFPFQLDVKNQARVHLWYEKKFGFSIQPYVSLEDAIHSWPTTATSIGIRKEQNDLFNIYAPYNLDDLFSMIVRPNKRMITREIYHNKAIKWQKKWPKLTVIPW</sequence>
<dbReference type="Proteomes" id="UP000293846">
    <property type="component" value="Unassembled WGS sequence"/>
</dbReference>
<keyword evidence="2" id="KW-1185">Reference proteome</keyword>
<dbReference type="STRING" id="1742358.GCA_001439605_00576"/>
<dbReference type="OrthoDB" id="1901124at2"/>
<dbReference type="PANTHER" id="PTHR39166:SF1">
    <property type="entry name" value="BLL1166 PROTEIN"/>
    <property type="match status" value="1"/>
</dbReference>